<keyword evidence="4 14" id="KW-0863">Zinc-finger</keyword>
<evidence type="ECO:0000256" key="3">
    <source>
        <dbReference type="ARBA" id="ARBA00022723"/>
    </source>
</evidence>
<evidence type="ECO:0000256" key="9">
    <source>
        <dbReference type="ARBA" id="ARBA00023170"/>
    </source>
</evidence>
<dbReference type="InterPro" id="IPR001723">
    <property type="entry name" value="Nuclear_hrmn_rcpt"/>
</dbReference>
<comment type="similarity">
    <text evidence="14">Belongs to the nuclear hormone receptor family.</text>
</comment>
<dbReference type="PRINTS" id="PR00047">
    <property type="entry name" value="STROIDFINGER"/>
</dbReference>
<keyword evidence="3 14" id="KW-0479">Metal-binding</keyword>
<evidence type="ECO:0000256" key="4">
    <source>
        <dbReference type="ARBA" id="ARBA00022771"/>
    </source>
</evidence>
<dbReference type="SUPFAM" id="SSF57716">
    <property type="entry name" value="Glucocorticoid receptor-like (DNA-binding domain)"/>
    <property type="match status" value="1"/>
</dbReference>
<dbReference type="PRINTS" id="PR00398">
    <property type="entry name" value="STRDHORMONER"/>
</dbReference>
<evidence type="ECO:0000256" key="5">
    <source>
        <dbReference type="ARBA" id="ARBA00022833"/>
    </source>
</evidence>
<dbReference type="SUPFAM" id="SSF48508">
    <property type="entry name" value="Nuclear receptor ligand-binding domain"/>
    <property type="match status" value="1"/>
</dbReference>
<dbReference type="FunFam" id="1.10.565.10:FF:000019">
    <property type="entry name" value="Nuclear receptor subfamily 2 group E member 1"/>
    <property type="match status" value="1"/>
</dbReference>
<evidence type="ECO:0000256" key="6">
    <source>
        <dbReference type="ARBA" id="ARBA00023015"/>
    </source>
</evidence>
<dbReference type="Gene3D" id="3.30.50.10">
    <property type="entry name" value="Erythroid Transcription Factor GATA-1, subunit A"/>
    <property type="match status" value="1"/>
</dbReference>
<evidence type="ECO:0000256" key="2">
    <source>
        <dbReference type="ARBA" id="ARBA00022473"/>
    </source>
</evidence>
<dbReference type="Proteomes" id="UP000549394">
    <property type="component" value="Unassembled WGS sequence"/>
</dbReference>
<dbReference type="SMART" id="SM00399">
    <property type="entry name" value="ZnF_C4"/>
    <property type="match status" value="1"/>
</dbReference>
<dbReference type="Pfam" id="PF00105">
    <property type="entry name" value="zf-C4"/>
    <property type="match status" value="1"/>
</dbReference>
<keyword evidence="8 14" id="KW-0804">Transcription</keyword>
<feature type="domain" description="NR LBD" evidence="16">
    <location>
        <begin position="144"/>
        <end position="376"/>
    </location>
</feature>
<dbReference type="GO" id="GO:0000981">
    <property type="term" value="F:DNA-binding transcription factor activity, RNA polymerase II-specific"/>
    <property type="evidence" value="ECO:0007669"/>
    <property type="project" value="UniProtKB-ARBA"/>
</dbReference>
<dbReference type="FunFam" id="3.30.50.10:FF:000019">
    <property type="entry name" value="Nuclear receptor subfamily 2 group E member"/>
    <property type="match status" value="1"/>
</dbReference>
<evidence type="ECO:0000256" key="12">
    <source>
        <dbReference type="ARBA" id="ARBA00041813"/>
    </source>
</evidence>
<proteinExistence type="inferred from homology"/>
<evidence type="ECO:0000256" key="7">
    <source>
        <dbReference type="ARBA" id="ARBA00023125"/>
    </source>
</evidence>
<dbReference type="GO" id="GO:1990837">
    <property type="term" value="F:sequence-specific double-stranded DNA binding"/>
    <property type="evidence" value="ECO:0007669"/>
    <property type="project" value="UniProtKB-ARBA"/>
</dbReference>
<accession>A0A7I8VWX2</accession>
<evidence type="ECO:0000256" key="8">
    <source>
        <dbReference type="ARBA" id="ARBA00023163"/>
    </source>
</evidence>
<keyword evidence="7 14" id="KW-0238">DNA-binding</keyword>
<keyword evidence="9 14" id="KW-0675">Receptor</keyword>
<dbReference type="PANTHER" id="PTHR24083">
    <property type="entry name" value="NUCLEAR HORMONE RECEPTOR"/>
    <property type="match status" value="1"/>
</dbReference>
<dbReference type="CDD" id="cd07163">
    <property type="entry name" value="NR_DBD_TLX"/>
    <property type="match status" value="1"/>
</dbReference>
<evidence type="ECO:0000256" key="13">
    <source>
        <dbReference type="ARBA" id="ARBA00042524"/>
    </source>
</evidence>
<keyword evidence="2" id="KW-0217">Developmental protein</keyword>
<sequence>MTTVMNTQPTSSRILLDVPCKVCRDHSSGKHYGIYACDGCAGFFKRSIRRNRQYVCKSKSQGECPVDKTHRNQCRACRLRKCLEAGMNKDAVQHERGPRNSTIRRQMALYVKEKAEATTRVLPPSAPAPPIPTLSAASPVPITPMSQPALLSAAIHSGMLIPQRYPPELITAAYLANPEAVCETAARLLFMSVKWVKNVPAFVGLAFKDQVTLLEEGWRELFVLGAAQFLMPVDPQSLLATSPLSREDGSSSEAFNQLSSELKSLKEIIDKLKAMQVDQTEYACLKGVALFKTSIEEGRSLLDVPSIASLQDQAQLTLNKYIQTAYPTQPSRFGKLLLLLPNLKNVSCTTIEQVFFKRTIGAVSMEKIIIDMYKSPDF</sequence>
<dbReference type="PROSITE" id="PS51030">
    <property type="entry name" value="NUCLEAR_REC_DBD_2"/>
    <property type="match status" value="1"/>
</dbReference>
<dbReference type="InterPro" id="IPR050274">
    <property type="entry name" value="Nuclear_hormone_rcpt_NR2"/>
</dbReference>
<evidence type="ECO:0000256" key="11">
    <source>
        <dbReference type="ARBA" id="ARBA00040364"/>
    </source>
</evidence>
<protein>
    <recommendedName>
        <fullName evidence="11">Nuclear receptor subfamily 2 group E member 1</fullName>
    </recommendedName>
    <alternativeName>
        <fullName evidence="13">Nuclear receptor TLX</fullName>
    </alternativeName>
    <alternativeName>
        <fullName evidence="12">Protein tailless homolog</fullName>
    </alternativeName>
</protein>
<dbReference type="PROSITE" id="PS00031">
    <property type="entry name" value="NUCLEAR_REC_DBD_1"/>
    <property type="match status" value="1"/>
</dbReference>
<evidence type="ECO:0000313" key="17">
    <source>
        <dbReference type="EMBL" id="CAD5120216.1"/>
    </source>
</evidence>
<dbReference type="OrthoDB" id="10045640at2759"/>
<keyword evidence="10 14" id="KW-0539">Nucleus</keyword>
<keyword evidence="5 14" id="KW-0862">Zinc</keyword>
<dbReference type="PROSITE" id="PS51843">
    <property type="entry name" value="NR_LBD"/>
    <property type="match status" value="1"/>
</dbReference>
<reference evidence="17 18" key="1">
    <citation type="submission" date="2020-08" db="EMBL/GenBank/DDBJ databases">
        <authorList>
            <person name="Hejnol A."/>
        </authorList>
    </citation>
    <scope>NUCLEOTIDE SEQUENCE [LARGE SCALE GENOMIC DNA]</scope>
</reference>
<dbReference type="InterPro" id="IPR001628">
    <property type="entry name" value="Znf_hrmn_rcpt"/>
</dbReference>
<comment type="subcellular location">
    <subcellularLocation>
        <location evidence="1 14">Nucleus</location>
    </subcellularLocation>
</comment>
<dbReference type="EMBL" id="CAJFCJ010000012">
    <property type="protein sequence ID" value="CAD5120216.1"/>
    <property type="molecule type" value="Genomic_DNA"/>
</dbReference>
<gene>
    <name evidence="17" type="ORF">DGYR_LOCUS8339</name>
</gene>
<evidence type="ECO:0000313" key="18">
    <source>
        <dbReference type="Proteomes" id="UP000549394"/>
    </source>
</evidence>
<dbReference type="InterPro" id="IPR035500">
    <property type="entry name" value="NHR-like_dom_sf"/>
</dbReference>
<evidence type="ECO:0000256" key="10">
    <source>
        <dbReference type="ARBA" id="ARBA00023242"/>
    </source>
</evidence>
<dbReference type="Gene3D" id="1.10.565.10">
    <property type="entry name" value="Retinoid X Receptor"/>
    <property type="match status" value="1"/>
</dbReference>
<dbReference type="InterPro" id="IPR013088">
    <property type="entry name" value="Znf_NHR/GATA"/>
</dbReference>
<dbReference type="Pfam" id="PF00104">
    <property type="entry name" value="Hormone_recep"/>
    <property type="match status" value="1"/>
</dbReference>
<evidence type="ECO:0000259" key="15">
    <source>
        <dbReference type="PROSITE" id="PS51030"/>
    </source>
</evidence>
<dbReference type="SMART" id="SM00430">
    <property type="entry name" value="HOLI"/>
    <property type="match status" value="1"/>
</dbReference>
<dbReference type="GO" id="GO:0007399">
    <property type="term" value="P:nervous system development"/>
    <property type="evidence" value="ECO:0007669"/>
    <property type="project" value="UniProtKB-ARBA"/>
</dbReference>
<keyword evidence="18" id="KW-1185">Reference proteome</keyword>
<dbReference type="GO" id="GO:0005654">
    <property type="term" value="C:nucleoplasm"/>
    <property type="evidence" value="ECO:0007669"/>
    <property type="project" value="UniProtKB-ARBA"/>
</dbReference>
<keyword evidence="6 14" id="KW-0805">Transcription regulation</keyword>
<comment type="caution">
    <text evidence="17">The sequence shown here is derived from an EMBL/GenBank/DDBJ whole genome shotgun (WGS) entry which is preliminary data.</text>
</comment>
<dbReference type="AlphaFoldDB" id="A0A7I8VWX2"/>
<feature type="domain" description="Nuclear receptor" evidence="15">
    <location>
        <begin position="17"/>
        <end position="94"/>
    </location>
</feature>
<evidence type="ECO:0000256" key="14">
    <source>
        <dbReference type="RuleBase" id="RU004334"/>
    </source>
</evidence>
<dbReference type="InterPro" id="IPR000536">
    <property type="entry name" value="Nucl_hrmn_rcpt_lig-bd"/>
</dbReference>
<organism evidence="17 18">
    <name type="scientific">Dimorphilus gyrociliatus</name>
    <dbReference type="NCBI Taxonomy" id="2664684"/>
    <lineage>
        <taxon>Eukaryota</taxon>
        <taxon>Metazoa</taxon>
        <taxon>Spiralia</taxon>
        <taxon>Lophotrochozoa</taxon>
        <taxon>Annelida</taxon>
        <taxon>Polychaeta</taxon>
        <taxon>Polychaeta incertae sedis</taxon>
        <taxon>Dinophilidae</taxon>
        <taxon>Dimorphilus</taxon>
    </lineage>
</organism>
<evidence type="ECO:0000259" key="16">
    <source>
        <dbReference type="PROSITE" id="PS51843"/>
    </source>
</evidence>
<evidence type="ECO:0000256" key="1">
    <source>
        <dbReference type="ARBA" id="ARBA00004123"/>
    </source>
</evidence>
<dbReference type="GO" id="GO:0008270">
    <property type="term" value="F:zinc ion binding"/>
    <property type="evidence" value="ECO:0007669"/>
    <property type="project" value="UniProtKB-KW"/>
</dbReference>
<name>A0A7I8VWX2_9ANNE</name>